<dbReference type="SUPFAM" id="SSF51197">
    <property type="entry name" value="Clavaminate synthase-like"/>
    <property type="match status" value="1"/>
</dbReference>
<keyword evidence="1" id="KW-0223">Dioxygenase</keyword>
<gene>
    <name evidence="1" type="ORF">F4148_20270</name>
</gene>
<comment type="caution">
    <text evidence="1">The sequence shown here is derived from an EMBL/GenBank/DDBJ whole genome shotgun (WGS) entry which is preliminary data.</text>
</comment>
<keyword evidence="1" id="KW-0560">Oxidoreductase</keyword>
<dbReference type="AlphaFoldDB" id="A0A6B1G6H4"/>
<dbReference type="Gene3D" id="2.60.120.620">
    <property type="entry name" value="q2cbj1_9rhob like domain"/>
    <property type="match status" value="1"/>
</dbReference>
<evidence type="ECO:0000313" key="1">
    <source>
        <dbReference type="EMBL" id="MYH63977.1"/>
    </source>
</evidence>
<organism evidence="1">
    <name type="scientific">Caldilineaceae bacterium SB0675_bin_29</name>
    <dbReference type="NCBI Taxonomy" id="2605266"/>
    <lineage>
        <taxon>Bacteria</taxon>
        <taxon>Bacillati</taxon>
        <taxon>Chloroflexota</taxon>
        <taxon>Caldilineae</taxon>
        <taxon>Caldilineales</taxon>
        <taxon>Caldilineaceae</taxon>
    </lineage>
</organism>
<reference evidence="1" key="1">
    <citation type="submission" date="2019-09" db="EMBL/GenBank/DDBJ databases">
        <title>Characterisation of the sponge microbiome using genome-centric metagenomics.</title>
        <authorList>
            <person name="Engelberts J.P."/>
            <person name="Robbins S.J."/>
            <person name="De Goeij J.M."/>
            <person name="Aranda M."/>
            <person name="Bell S.C."/>
            <person name="Webster N.S."/>
        </authorList>
    </citation>
    <scope>NUCLEOTIDE SEQUENCE</scope>
    <source>
        <strain evidence="1">SB0675_bin_29</strain>
    </source>
</reference>
<dbReference type="Pfam" id="PF05721">
    <property type="entry name" value="PhyH"/>
    <property type="match status" value="1"/>
</dbReference>
<proteinExistence type="predicted"/>
<sequence>MNSWNPSPEQWADWETRGYFVIRNAIPRDSAIEMRGVIKDLLLRPEPEVKADDDPMDPMGDTPRARAARFRKLSGFGPRHPLIWHHFYGSQTMTSVARYFLGDSFFLKFNSCFVKPARTGSATPWHQDNGLWRDGETEPFNFWMALDPATTRHGCLQFIPGSHKLGIFPHILYDDGIHPELPREEARQLIADRGVEHCELDSGDVVCWHSSICHYSPPNP</sequence>
<dbReference type="PANTHER" id="PTHR20883">
    <property type="entry name" value="PHYTANOYL-COA DIOXYGENASE DOMAIN CONTAINING 1"/>
    <property type="match status" value="1"/>
</dbReference>
<accession>A0A6B1G6H4</accession>
<name>A0A6B1G6H4_9CHLR</name>
<dbReference type="PANTHER" id="PTHR20883:SF46">
    <property type="entry name" value="PHYTANOYL-COA HYDROXYLASE"/>
    <property type="match status" value="1"/>
</dbReference>
<dbReference type="InterPro" id="IPR008775">
    <property type="entry name" value="Phytyl_CoA_dOase-like"/>
</dbReference>
<dbReference type="EMBL" id="VYDA01000721">
    <property type="protein sequence ID" value="MYH63977.1"/>
    <property type="molecule type" value="Genomic_DNA"/>
</dbReference>
<dbReference type="GO" id="GO:0016706">
    <property type="term" value="F:2-oxoglutarate-dependent dioxygenase activity"/>
    <property type="evidence" value="ECO:0007669"/>
    <property type="project" value="UniProtKB-ARBA"/>
</dbReference>
<protein>
    <submittedName>
        <fullName evidence="1">Phytanoyl-CoA dioxygenase family protein</fullName>
    </submittedName>
</protein>
<dbReference type="GO" id="GO:0005506">
    <property type="term" value="F:iron ion binding"/>
    <property type="evidence" value="ECO:0007669"/>
    <property type="project" value="UniProtKB-ARBA"/>
</dbReference>
<feature type="non-terminal residue" evidence="1">
    <location>
        <position position="220"/>
    </location>
</feature>